<accession>A0AAN7BBR4</accession>
<name>A0AAN7BBR4_9PEZI</name>
<dbReference type="Proteomes" id="UP001301769">
    <property type="component" value="Unassembled WGS sequence"/>
</dbReference>
<evidence type="ECO:0000313" key="3">
    <source>
        <dbReference type="Proteomes" id="UP001301769"/>
    </source>
</evidence>
<reference evidence="2" key="2">
    <citation type="submission" date="2023-05" db="EMBL/GenBank/DDBJ databases">
        <authorList>
            <consortium name="Lawrence Berkeley National Laboratory"/>
            <person name="Steindorff A."/>
            <person name="Hensen N."/>
            <person name="Bonometti L."/>
            <person name="Westerberg I."/>
            <person name="Brannstrom I.O."/>
            <person name="Guillou S."/>
            <person name="Cros-Aarteil S."/>
            <person name="Calhoun S."/>
            <person name="Haridas S."/>
            <person name="Kuo A."/>
            <person name="Mondo S."/>
            <person name="Pangilinan J."/>
            <person name="Riley R."/>
            <person name="Labutti K."/>
            <person name="Andreopoulos B."/>
            <person name="Lipzen A."/>
            <person name="Chen C."/>
            <person name="Yanf M."/>
            <person name="Daum C."/>
            <person name="Ng V."/>
            <person name="Clum A."/>
            <person name="Ohm R."/>
            <person name="Martin F."/>
            <person name="Silar P."/>
            <person name="Natvig D."/>
            <person name="Lalanne C."/>
            <person name="Gautier V."/>
            <person name="Ament-Velasquez S.L."/>
            <person name="Kruys A."/>
            <person name="Hutchinson M.I."/>
            <person name="Powell A.J."/>
            <person name="Barry K."/>
            <person name="Miller A.N."/>
            <person name="Grigoriev I.V."/>
            <person name="Debuchy R."/>
            <person name="Gladieux P."/>
            <person name="Thoren M.H."/>
            <person name="Johannesson H."/>
        </authorList>
    </citation>
    <scope>NUCLEOTIDE SEQUENCE</scope>
    <source>
        <strain evidence="2">PSN293</strain>
    </source>
</reference>
<dbReference type="GO" id="GO:0003824">
    <property type="term" value="F:catalytic activity"/>
    <property type="evidence" value="ECO:0007669"/>
    <property type="project" value="InterPro"/>
</dbReference>
<proteinExistence type="inferred from homology"/>
<protein>
    <submittedName>
        <fullName evidence="2">Caib baif family enzyme</fullName>
    </submittedName>
</protein>
<organism evidence="2 3">
    <name type="scientific">Rhypophila decipiens</name>
    <dbReference type="NCBI Taxonomy" id="261697"/>
    <lineage>
        <taxon>Eukaryota</taxon>
        <taxon>Fungi</taxon>
        <taxon>Dikarya</taxon>
        <taxon>Ascomycota</taxon>
        <taxon>Pezizomycotina</taxon>
        <taxon>Sordariomycetes</taxon>
        <taxon>Sordariomycetidae</taxon>
        <taxon>Sordariales</taxon>
        <taxon>Naviculisporaceae</taxon>
        <taxon>Rhypophila</taxon>
    </lineage>
</organism>
<dbReference type="Gene3D" id="3.40.50.10540">
    <property type="entry name" value="Crotonobetainyl-coa:carnitine coa-transferase, domain 1"/>
    <property type="match status" value="1"/>
</dbReference>
<gene>
    <name evidence="2" type="ORF">QBC37DRAFT_276069</name>
</gene>
<sequence length="616" mass="68033">MKPAQKPPPRSGSPVRYSVARGAQEALKRLIETCGNVVPQEFVKHHTSVTFSSPSSNEGVVFPCPLKEQDAIAAIKALEACAAAAIADLRWTGRESVKRSITVDLDKSACFLMSAYLTTIDGQDKTDPDVKAKIKDTDLNRAQSILYRRLSANLYKTKDDRYYHIHGSLDATAVMSSLGLRPFDPALQSYEDCKNAIGEAVAQFTIEELEAKNREAKGAGIEAISWHEFRETKHGKVLSAKTPFSLQPQSPTDAQNRRPNFAFSEAEFPNGNQQERVSDHRVLSGIKVLEMCRVIAGPTIGRSLAAHGASVMKVTSPCLPDVPFFQVDVNTGKHCVDLDLKKESDREILERLLKEADVIIDGYRHGALEGLGYGVEKLDQMAKDRGYGFVYVAEDCFGGIGHSDAEWAGRRGWQQIADCATGVAWAQGRFMGLNEPVIPPFPMSDYGTGALGCIAAMAGLFRRATQGGTWVCRTSLCQYDVFLMNLGELPEEEQKCLRKEHAGSSDESDFFGLRHNDSVDEVGRRALESMRRNSPHIFRDKKRLMQTARSESFKEGVVEWPREAIEVDGVIVGHVRPARNNGFDSGNDGIISWDGWEVDEKMAEEIGLFKGHPECS</sequence>
<comment type="similarity">
    <text evidence="1">Belongs to the CoA-transferase III family.</text>
</comment>
<dbReference type="InterPro" id="IPR003673">
    <property type="entry name" value="CoA-Trfase_fam_III"/>
</dbReference>
<dbReference type="EMBL" id="MU858056">
    <property type="protein sequence ID" value="KAK4217929.1"/>
    <property type="molecule type" value="Genomic_DNA"/>
</dbReference>
<dbReference type="InterPro" id="IPR023606">
    <property type="entry name" value="CoA-Trfase_III_dom_1_sf"/>
</dbReference>
<reference evidence="2" key="1">
    <citation type="journal article" date="2023" name="Mol. Phylogenet. Evol.">
        <title>Genome-scale phylogeny and comparative genomics of the fungal order Sordariales.</title>
        <authorList>
            <person name="Hensen N."/>
            <person name="Bonometti L."/>
            <person name="Westerberg I."/>
            <person name="Brannstrom I.O."/>
            <person name="Guillou S."/>
            <person name="Cros-Aarteil S."/>
            <person name="Calhoun S."/>
            <person name="Haridas S."/>
            <person name="Kuo A."/>
            <person name="Mondo S."/>
            <person name="Pangilinan J."/>
            <person name="Riley R."/>
            <person name="LaButti K."/>
            <person name="Andreopoulos B."/>
            <person name="Lipzen A."/>
            <person name="Chen C."/>
            <person name="Yan M."/>
            <person name="Daum C."/>
            <person name="Ng V."/>
            <person name="Clum A."/>
            <person name="Steindorff A."/>
            <person name="Ohm R.A."/>
            <person name="Martin F."/>
            <person name="Silar P."/>
            <person name="Natvig D.O."/>
            <person name="Lalanne C."/>
            <person name="Gautier V."/>
            <person name="Ament-Velasquez S.L."/>
            <person name="Kruys A."/>
            <person name="Hutchinson M.I."/>
            <person name="Powell A.J."/>
            <person name="Barry K."/>
            <person name="Miller A.N."/>
            <person name="Grigoriev I.V."/>
            <person name="Debuchy R."/>
            <person name="Gladieux P."/>
            <person name="Hiltunen Thoren M."/>
            <person name="Johannesson H."/>
        </authorList>
    </citation>
    <scope>NUCLEOTIDE SEQUENCE</scope>
    <source>
        <strain evidence="2">PSN293</strain>
    </source>
</reference>
<evidence type="ECO:0000256" key="1">
    <source>
        <dbReference type="ARBA" id="ARBA00008383"/>
    </source>
</evidence>
<dbReference type="PANTHER" id="PTHR48229">
    <property type="entry name" value="CAIB/BAIF FAMILY ENZYME (AFU_ORTHOLOGUE AFUA_1G05360)-RELATED"/>
    <property type="match status" value="1"/>
</dbReference>
<dbReference type="PANTHER" id="PTHR48229:SF1">
    <property type="entry name" value="ALPHA METHYLACYL-COA RACEMASE-RELATED"/>
    <property type="match status" value="1"/>
</dbReference>
<dbReference type="Pfam" id="PF02515">
    <property type="entry name" value="CoA_transf_3"/>
    <property type="match status" value="1"/>
</dbReference>
<dbReference type="AlphaFoldDB" id="A0AAN7BBR4"/>
<evidence type="ECO:0000313" key="2">
    <source>
        <dbReference type="EMBL" id="KAK4217929.1"/>
    </source>
</evidence>
<comment type="caution">
    <text evidence="2">The sequence shown here is derived from an EMBL/GenBank/DDBJ whole genome shotgun (WGS) entry which is preliminary data.</text>
</comment>
<dbReference type="InterPro" id="IPR052985">
    <property type="entry name" value="CoA-trans_III_biosynth/detox"/>
</dbReference>
<keyword evidence="3" id="KW-1185">Reference proteome</keyword>
<dbReference type="SUPFAM" id="SSF89796">
    <property type="entry name" value="CoA-transferase family III (CaiB/BaiF)"/>
    <property type="match status" value="2"/>
</dbReference>